<dbReference type="AlphaFoldDB" id="A0A3M7DIK1"/>
<dbReference type="Proteomes" id="UP000269539">
    <property type="component" value="Unassembled WGS sequence"/>
</dbReference>
<gene>
    <name evidence="1" type="ORF">D0864_12430</name>
</gene>
<proteinExistence type="predicted"/>
<feature type="non-terminal residue" evidence="1">
    <location>
        <position position="1"/>
    </location>
</feature>
<accession>A0A3M7DIK1</accession>
<protein>
    <submittedName>
        <fullName evidence="1">Uncharacterized protein</fullName>
    </submittedName>
</protein>
<comment type="caution">
    <text evidence="1">The sequence shown here is derived from an EMBL/GenBank/DDBJ whole genome shotgun (WGS) entry which is preliminary data.</text>
</comment>
<reference evidence="1 2" key="1">
    <citation type="journal article" date="2018" name="BMC Genomics">
        <title>Genomic evidence for intraspecific hybridization in a clonal and extremely halotolerant yeast.</title>
        <authorList>
            <person name="Gostincar C."/>
            <person name="Stajich J.E."/>
            <person name="Zupancic J."/>
            <person name="Zalar P."/>
            <person name="Gunde-Cimerman N."/>
        </authorList>
    </citation>
    <scope>NUCLEOTIDE SEQUENCE [LARGE SCALE GENOMIC DNA]</scope>
    <source>
        <strain evidence="1 2">EXF-10513</strain>
    </source>
</reference>
<organism evidence="1 2">
    <name type="scientific">Hortaea werneckii</name>
    <name type="common">Black yeast</name>
    <name type="synonym">Cladosporium werneckii</name>
    <dbReference type="NCBI Taxonomy" id="91943"/>
    <lineage>
        <taxon>Eukaryota</taxon>
        <taxon>Fungi</taxon>
        <taxon>Dikarya</taxon>
        <taxon>Ascomycota</taxon>
        <taxon>Pezizomycotina</taxon>
        <taxon>Dothideomycetes</taxon>
        <taxon>Dothideomycetidae</taxon>
        <taxon>Mycosphaerellales</taxon>
        <taxon>Teratosphaeriaceae</taxon>
        <taxon>Hortaea</taxon>
    </lineage>
</organism>
<sequence>LAPLLPVQYAIISSGSQTSTPYASEATPAIKTPMYAITAKDNGTMISWTETDLFPIIEFMPPRKAQLYADPLRLLPRKYNDVFLTSPGFWQAQISMPTMAGMQRRALMLKNQRSLRGWM</sequence>
<evidence type="ECO:0000313" key="2">
    <source>
        <dbReference type="Proteomes" id="UP000269539"/>
    </source>
</evidence>
<dbReference type="EMBL" id="QWIO01001968">
    <property type="protein sequence ID" value="RMY64178.1"/>
    <property type="molecule type" value="Genomic_DNA"/>
</dbReference>
<name>A0A3M7DIK1_HORWE</name>
<dbReference type="VEuPathDB" id="FungiDB:BTJ68_02411"/>
<evidence type="ECO:0000313" key="1">
    <source>
        <dbReference type="EMBL" id="RMY64178.1"/>
    </source>
</evidence>